<dbReference type="InterPro" id="IPR050346">
    <property type="entry name" value="FMO-like"/>
</dbReference>
<sequence length="565" mass="63330">MSDLYHLIQAKSSSQGWFGLAAAKHYIQLHPYERIAVIEAASSCGGTWAEHRLYPGLKSNNMAGSYEYPDFHMSEAYGVKPDSHIPAATLHRYLTDYARHFGIFERVIFNTVVGTIEQCVASWVVNTSSEAGTAALRTKRLILATGLTSTPNMPSYPGQDSFNAPFFHAKDFQEHDSLDSSKDIVVVGGAKSAFDVAFAYAQAGVHVELVIRPEGNGPVWLSPAFVTPLKRKMEELLHTRCLTWMSPTPWGDEDGFPLVRKFLHGTKIGRFIVQAFWHMLSSDIVKANEYDDCNHPSLAALKPWTSAFWTGSGVSIHNYDSNFFNFVKDGRIQVHTANIALLSPKKVHLSTGRVLNADALICATGWKKTPSFKFSNWDLNLQRSEAEMTELLNSADAEILTRFPILNSQPLLRSQVKKPNPLLLYRFMIPPALWEDRSLAFAGMVSSVSTSTCASLQGLWISAYFDGKLNRAPVNDNDAVREAVLNSRWGKWRYPCGYGGEVADLAFDALSYFDHLMRDLGLEHCRKTSFMAEIMEPYKPWDYRQVVDEWMSAHQSKNGSAFQKT</sequence>
<protein>
    <submittedName>
        <fullName evidence="4">Uncharacterized protein</fullName>
    </submittedName>
</protein>
<evidence type="ECO:0000256" key="2">
    <source>
        <dbReference type="ARBA" id="ARBA00022827"/>
    </source>
</evidence>
<dbReference type="PANTHER" id="PTHR23023">
    <property type="entry name" value="DIMETHYLANILINE MONOOXYGENASE"/>
    <property type="match status" value="1"/>
</dbReference>
<comment type="caution">
    <text evidence="4">The sequence shown here is derived from an EMBL/GenBank/DDBJ whole genome shotgun (WGS) entry which is preliminary data.</text>
</comment>
<dbReference type="InterPro" id="IPR036188">
    <property type="entry name" value="FAD/NAD-bd_sf"/>
</dbReference>
<dbReference type="OrthoDB" id="2915840at2759"/>
<gene>
    <name evidence="4" type="ORF">PSALAMII_LOCUS10441</name>
</gene>
<evidence type="ECO:0000256" key="3">
    <source>
        <dbReference type="ARBA" id="ARBA00023002"/>
    </source>
</evidence>
<evidence type="ECO:0000313" key="5">
    <source>
        <dbReference type="Proteomes" id="UP001152646"/>
    </source>
</evidence>
<keyword evidence="3" id="KW-0560">Oxidoreductase</keyword>
<name>A0A9W4K0T8_9EURO</name>
<accession>A0A9W4K0T8</accession>
<reference evidence="4" key="1">
    <citation type="submission" date="2021-07" db="EMBL/GenBank/DDBJ databases">
        <authorList>
            <person name="Branca A.L. A."/>
        </authorList>
    </citation>
    <scope>NUCLEOTIDE SEQUENCE</scope>
</reference>
<keyword evidence="1" id="KW-0285">Flavoprotein</keyword>
<dbReference type="GO" id="GO:0016491">
    <property type="term" value="F:oxidoreductase activity"/>
    <property type="evidence" value="ECO:0007669"/>
    <property type="project" value="UniProtKB-KW"/>
</dbReference>
<dbReference type="SUPFAM" id="SSF51905">
    <property type="entry name" value="FAD/NAD(P)-binding domain"/>
    <property type="match status" value="2"/>
</dbReference>
<proteinExistence type="predicted"/>
<evidence type="ECO:0000256" key="1">
    <source>
        <dbReference type="ARBA" id="ARBA00022630"/>
    </source>
</evidence>
<dbReference type="Gene3D" id="3.50.50.60">
    <property type="entry name" value="FAD/NAD(P)-binding domain"/>
    <property type="match status" value="1"/>
</dbReference>
<evidence type="ECO:0000313" key="4">
    <source>
        <dbReference type="EMBL" id="CAG8423267.1"/>
    </source>
</evidence>
<dbReference type="AlphaFoldDB" id="A0A9W4K0T8"/>
<dbReference type="EMBL" id="CAJVPA010000250">
    <property type="protein sequence ID" value="CAG8423267.1"/>
    <property type="molecule type" value="Genomic_DNA"/>
</dbReference>
<dbReference type="Pfam" id="PF13738">
    <property type="entry name" value="Pyr_redox_3"/>
    <property type="match status" value="1"/>
</dbReference>
<organism evidence="4 5">
    <name type="scientific">Penicillium salamii</name>
    <dbReference type="NCBI Taxonomy" id="1612424"/>
    <lineage>
        <taxon>Eukaryota</taxon>
        <taxon>Fungi</taxon>
        <taxon>Dikarya</taxon>
        <taxon>Ascomycota</taxon>
        <taxon>Pezizomycotina</taxon>
        <taxon>Eurotiomycetes</taxon>
        <taxon>Eurotiomycetidae</taxon>
        <taxon>Eurotiales</taxon>
        <taxon>Aspergillaceae</taxon>
        <taxon>Penicillium</taxon>
    </lineage>
</organism>
<keyword evidence="2" id="KW-0274">FAD</keyword>
<dbReference type="Proteomes" id="UP001152646">
    <property type="component" value="Unassembled WGS sequence"/>
</dbReference>